<keyword evidence="2" id="KW-1185">Reference proteome</keyword>
<reference evidence="3" key="1">
    <citation type="submission" date="2022-11" db="UniProtKB">
        <authorList>
            <consortium name="WormBaseParasite"/>
        </authorList>
    </citation>
    <scope>IDENTIFICATION</scope>
</reference>
<accession>A0A914Z8E3</accession>
<dbReference type="WBParaSite" id="PSU_v2.g8948.t1">
    <property type="protein sequence ID" value="PSU_v2.g8948.t1"/>
    <property type="gene ID" value="PSU_v2.g8948"/>
</dbReference>
<proteinExistence type="predicted"/>
<name>A0A914Z8E3_9BILA</name>
<evidence type="ECO:0000256" key="1">
    <source>
        <dbReference type="SAM" id="MobiDB-lite"/>
    </source>
</evidence>
<dbReference type="Proteomes" id="UP000887577">
    <property type="component" value="Unplaced"/>
</dbReference>
<evidence type="ECO:0000313" key="3">
    <source>
        <dbReference type="WBParaSite" id="PSU_v2.g8948.t1"/>
    </source>
</evidence>
<sequence>MFVDDCRLNQKIYIPIDAALPRAPDCTDLRNIFATNDQVVFTAIRQAQKQHECNYIACSVILKSDLQNVSGKMIEKCNQYAYCESSKLGKIFVPFSAKGELGKPWHGKNADIGTTIAMKVLPQPEFQKCSYVAFAAIPFTSIKEEVNGMGSTRTDRQPEAISQQFGVIVLEPSETADGLIYAQTTGSISFTKNIVLNGSCSPGTFVYFDAIKSLSGQYEKCSWKANVVNVIGQLPCVESDMLPNRFSPTLDNILTVTVTAIVCRVSHSNSSAWLWHDVIGRIFVNNHHYIDELHAFDVVTVKAQFTAAFEDVPWSAIQVRIVHENEDSLREEFGQLMQTADNWKVLYVCEQPTGGFYGFMENPSKEAAFMAWTDLNVGEIPPKKDSLCRVTAYRQLRDRRHPWRALLVTPLDEETLEPLHNHPIFPSTGQFSPSVQAQIKIPKPPQRQLSQPQGVVTTPTTTPNGGNVWAATITNTKIVSQHQTSSSNTSIDSGRASAGFCAVSETTVIAPLEIHPPPGFGNSAVNLPIGAERAFNNLQNGEGMRTPSVDPFLISDLSDPIPKNDSLLENNKNNNFYSFDPWNSNNLLGLSSPWQPLGATPLSDNSNKITSNGFGSSTLNSFNTMTCSKFNDDLLTPSNMLNNSNFISAIGSGIPRSTNVNNINEDSAIGSSDNEYEKFLINEISKRPHLLPKLLKKLIILNNSDTNRILSEISKQQYSNGSASI</sequence>
<evidence type="ECO:0000313" key="2">
    <source>
        <dbReference type="Proteomes" id="UP000887577"/>
    </source>
</evidence>
<feature type="compositionally biased region" description="Low complexity" evidence="1">
    <location>
        <begin position="451"/>
        <end position="463"/>
    </location>
</feature>
<feature type="region of interest" description="Disordered" evidence="1">
    <location>
        <begin position="444"/>
        <end position="463"/>
    </location>
</feature>
<dbReference type="AlphaFoldDB" id="A0A914Z8E3"/>
<protein>
    <submittedName>
        <fullName evidence="3">Uncharacterized protein</fullName>
    </submittedName>
</protein>
<organism evidence="2 3">
    <name type="scientific">Panagrolaimus superbus</name>
    <dbReference type="NCBI Taxonomy" id="310955"/>
    <lineage>
        <taxon>Eukaryota</taxon>
        <taxon>Metazoa</taxon>
        <taxon>Ecdysozoa</taxon>
        <taxon>Nematoda</taxon>
        <taxon>Chromadorea</taxon>
        <taxon>Rhabditida</taxon>
        <taxon>Tylenchina</taxon>
        <taxon>Panagrolaimomorpha</taxon>
        <taxon>Panagrolaimoidea</taxon>
        <taxon>Panagrolaimidae</taxon>
        <taxon>Panagrolaimus</taxon>
    </lineage>
</organism>